<protein>
    <submittedName>
        <fullName evidence="2">Uncharacterized protein</fullName>
    </submittedName>
</protein>
<gene>
    <name evidence="2" type="ORF">Zmor_002928</name>
</gene>
<organism evidence="2 3">
    <name type="scientific">Zophobas morio</name>
    <dbReference type="NCBI Taxonomy" id="2755281"/>
    <lineage>
        <taxon>Eukaryota</taxon>
        <taxon>Metazoa</taxon>
        <taxon>Ecdysozoa</taxon>
        <taxon>Arthropoda</taxon>
        <taxon>Hexapoda</taxon>
        <taxon>Insecta</taxon>
        <taxon>Pterygota</taxon>
        <taxon>Neoptera</taxon>
        <taxon>Endopterygota</taxon>
        <taxon>Coleoptera</taxon>
        <taxon>Polyphaga</taxon>
        <taxon>Cucujiformia</taxon>
        <taxon>Tenebrionidae</taxon>
        <taxon>Zophobas</taxon>
    </lineage>
</organism>
<feature type="signal peptide" evidence="1">
    <location>
        <begin position="1"/>
        <end position="21"/>
    </location>
</feature>
<keyword evidence="3" id="KW-1185">Reference proteome</keyword>
<sequence length="391" mass="45270">MSKVKFYLLVLVLVFAPKCFSVENKLKTTTEILFNLTNYAIESRRIRNPCIYETTDINYFSCINKLTHNHPSYSYYPQRPQYFRPDTPHNIMDVLYTISKNDALRCVPRLLCEVTSDTISKSRQGFSLPTLPFSFDVASIIRLLASIDLPGGSPVPVFAKAALLGYVSKGNSDSCLSAYPLCPREPDKLVQYLNNYNGGFFRYFNGVNSKPHQNYYHHQNYHGYGLLNHIQGPNFAQKRIQNKPVHVPGNDAVVFSDNDVNFNRYNRFPKTLSFPTDDDEDDNRFNEFTFKKPKELPFSINEYYSNELDLQRPLPHHTATPVIFPVRTGTGDLRLDSEELDANYKQKHYNLQNNFVSFRYERPNEGFYYAEPEGIPVREFNSNKDIFSFPV</sequence>
<feature type="chain" id="PRO_5041233063" evidence="1">
    <location>
        <begin position="22"/>
        <end position="391"/>
    </location>
</feature>
<dbReference type="Proteomes" id="UP001168821">
    <property type="component" value="Unassembled WGS sequence"/>
</dbReference>
<proteinExistence type="predicted"/>
<evidence type="ECO:0000313" key="3">
    <source>
        <dbReference type="Proteomes" id="UP001168821"/>
    </source>
</evidence>
<evidence type="ECO:0000256" key="1">
    <source>
        <dbReference type="SAM" id="SignalP"/>
    </source>
</evidence>
<keyword evidence="1" id="KW-0732">Signal</keyword>
<reference evidence="2" key="1">
    <citation type="journal article" date="2023" name="G3 (Bethesda)">
        <title>Whole genome assemblies of Zophobas morio and Tenebrio molitor.</title>
        <authorList>
            <person name="Kaur S."/>
            <person name="Stinson S.A."/>
            <person name="diCenzo G.C."/>
        </authorList>
    </citation>
    <scope>NUCLEOTIDE SEQUENCE</scope>
    <source>
        <strain evidence="2">QUZm001</strain>
    </source>
</reference>
<comment type="caution">
    <text evidence="2">The sequence shown here is derived from an EMBL/GenBank/DDBJ whole genome shotgun (WGS) entry which is preliminary data.</text>
</comment>
<dbReference type="EMBL" id="JALNTZ010000010">
    <property type="protein sequence ID" value="KAJ3639577.1"/>
    <property type="molecule type" value="Genomic_DNA"/>
</dbReference>
<evidence type="ECO:0000313" key="2">
    <source>
        <dbReference type="EMBL" id="KAJ3639577.1"/>
    </source>
</evidence>
<accession>A0AA38M292</accession>
<dbReference type="AlphaFoldDB" id="A0AA38M292"/>
<name>A0AA38M292_9CUCU</name>